<protein>
    <submittedName>
        <fullName evidence="2">Uncharacterized protein</fullName>
    </submittedName>
</protein>
<evidence type="ECO:0000256" key="1">
    <source>
        <dbReference type="SAM" id="Phobius"/>
    </source>
</evidence>
<evidence type="ECO:0000313" key="2">
    <source>
        <dbReference type="EMBL" id="ASK64699.1"/>
    </source>
</evidence>
<keyword evidence="1" id="KW-1133">Transmembrane helix</keyword>
<dbReference type="RefSeq" id="WP_089063947.1">
    <property type="nucleotide sequence ID" value="NZ_CP022316.1"/>
</dbReference>
<evidence type="ECO:0000313" key="3">
    <source>
        <dbReference type="Proteomes" id="UP000198398"/>
    </source>
</evidence>
<dbReference type="Proteomes" id="UP000198398">
    <property type="component" value="Chromosome"/>
</dbReference>
<dbReference type="KEGG" id="brv:CFK39_01295"/>
<name>A0A220U946_9MICO</name>
<feature type="transmembrane region" description="Helical" evidence="1">
    <location>
        <begin position="25"/>
        <end position="45"/>
    </location>
</feature>
<organism evidence="2 3">
    <name type="scientific">Brachybacterium avium</name>
    <dbReference type="NCBI Taxonomy" id="2017485"/>
    <lineage>
        <taxon>Bacteria</taxon>
        <taxon>Bacillati</taxon>
        <taxon>Actinomycetota</taxon>
        <taxon>Actinomycetes</taxon>
        <taxon>Micrococcales</taxon>
        <taxon>Dermabacteraceae</taxon>
        <taxon>Brachybacterium</taxon>
    </lineage>
</organism>
<keyword evidence="3" id="KW-1185">Reference proteome</keyword>
<proteinExistence type="predicted"/>
<gene>
    <name evidence="2" type="ORF">CFK39_01295</name>
</gene>
<dbReference type="AlphaFoldDB" id="A0A220U946"/>
<keyword evidence="1" id="KW-0812">Transmembrane</keyword>
<dbReference type="EMBL" id="CP022316">
    <property type="protein sequence ID" value="ASK64699.1"/>
    <property type="molecule type" value="Genomic_DNA"/>
</dbReference>
<sequence>MIILGVILLIVGALTDLSFLYALGGLLVVIGIVLTVLGFLGRAVGGRKTWF</sequence>
<keyword evidence="1" id="KW-0472">Membrane</keyword>
<reference evidence="3" key="1">
    <citation type="submission" date="2017-07" db="EMBL/GenBank/DDBJ databases">
        <title>Brachybacterium sp. VR2415.</title>
        <authorList>
            <person name="Tak E.J."/>
            <person name="Bae J.-W."/>
        </authorList>
    </citation>
    <scope>NUCLEOTIDE SEQUENCE [LARGE SCALE GENOMIC DNA]</scope>
    <source>
        <strain evidence="3">VR2415</strain>
    </source>
</reference>
<accession>A0A220U946</accession>